<dbReference type="AlphaFoldDB" id="A0A645GZ53"/>
<name>A0A645GZ53_9ZZZZ</name>
<protein>
    <submittedName>
        <fullName evidence="1">Uncharacterized protein</fullName>
    </submittedName>
</protein>
<dbReference type="EMBL" id="VSSQ01079359">
    <property type="protein sequence ID" value="MPN28903.1"/>
    <property type="molecule type" value="Genomic_DNA"/>
</dbReference>
<reference evidence="1" key="1">
    <citation type="submission" date="2019-08" db="EMBL/GenBank/DDBJ databases">
        <authorList>
            <person name="Kucharzyk K."/>
            <person name="Murdoch R.W."/>
            <person name="Higgins S."/>
            <person name="Loffler F."/>
        </authorList>
    </citation>
    <scope>NUCLEOTIDE SEQUENCE</scope>
</reference>
<organism evidence="1">
    <name type="scientific">bioreactor metagenome</name>
    <dbReference type="NCBI Taxonomy" id="1076179"/>
    <lineage>
        <taxon>unclassified sequences</taxon>
        <taxon>metagenomes</taxon>
        <taxon>ecological metagenomes</taxon>
    </lineage>
</organism>
<gene>
    <name evidence="1" type="ORF">SDC9_176348</name>
</gene>
<evidence type="ECO:0000313" key="1">
    <source>
        <dbReference type="EMBL" id="MPN28903.1"/>
    </source>
</evidence>
<comment type="caution">
    <text evidence="1">The sequence shown here is derived from an EMBL/GenBank/DDBJ whole genome shotgun (WGS) entry which is preliminary data.</text>
</comment>
<accession>A0A645GZ53</accession>
<sequence>MTALIVVLRMSMLIDEKKISPAGTPNKLPAAKRQSMSCLQCPIILGTKRTAIKSETKILI</sequence>
<proteinExistence type="predicted"/>